<dbReference type="PANTHER" id="PTHR37422:SF13">
    <property type="entry name" value="LIPOPOLYSACCHARIDE BIOSYNTHESIS PROTEIN PA4999-RELATED"/>
    <property type="match status" value="1"/>
</dbReference>
<dbReference type="InterPro" id="IPR051533">
    <property type="entry name" value="WaaL-like"/>
</dbReference>
<feature type="transmembrane region" description="Helical" evidence="1">
    <location>
        <begin position="139"/>
        <end position="156"/>
    </location>
</feature>
<sequence length="470" mass="53069">MKLVIAAIAILSIFGISALNWRNSVKAVFFILVIEGALRKWVLPQASDTIYFLKDLVLLGAYLQYYVFSTRRFSLQNRPISILIIFASIWCVLQVFNPSLGSPLVGLFGLRGYIFYIPLMWILPTLFQSEQDLYKFLRSHLLLVIPVGFLGIAQFFSPATSPINVYAPSQLKEVATFGVAGATQIVRVTGTFSYIDGYAVYLLICFGLLISLLSLSQSPFWKWVSIFELILVTVNSCMTGSRSVVFALLLFFVSFITVKGFTQPEKSISLLSKFLLPAICISLVSFIWFKPAIDAFLLRTNSNQDVTARITATFTQPFEFIQYKGLDGYGTGATQPGSQALRRSLNLPDGATIPTYFEEEPGRIVLELGPIGFFLWYGLRLSLLVALLRVFCQLKKPFLRQLALTALLIQTLAIYDQLVTQPTFLAYYWFLSGFIFLLPQLESIENWYREQQLLQQHNVSSAYLPDSPYQ</sequence>
<comment type="caution">
    <text evidence="2">The sequence shown here is derived from an EMBL/GenBank/DDBJ whole genome shotgun (WGS) entry which is preliminary data.</text>
</comment>
<accession>A0AB37UMP3</accession>
<evidence type="ECO:0000313" key="3">
    <source>
        <dbReference type="Proteomes" id="UP000282574"/>
    </source>
</evidence>
<feature type="transmembrane region" description="Helical" evidence="1">
    <location>
        <begin position="244"/>
        <end position="262"/>
    </location>
</feature>
<evidence type="ECO:0000256" key="1">
    <source>
        <dbReference type="SAM" id="Phobius"/>
    </source>
</evidence>
<gene>
    <name evidence="2" type="ORF">DSM107010_20090</name>
</gene>
<keyword evidence="3" id="KW-1185">Reference proteome</keyword>
<keyword evidence="1" id="KW-0812">Transmembrane</keyword>
<proteinExistence type="predicted"/>
<dbReference type="Proteomes" id="UP000282574">
    <property type="component" value="Unassembled WGS sequence"/>
</dbReference>
<evidence type="ECO:0000313" key="2">
    <source>
        <dbReference type="EMBL" id="RUT12628.1"/>
    </source>
</evidence>
<keyword evidence="1" id="KW-0472">Membrane</keyword>
<reference evidence="2 3" key="1">
    <citation type="journal article" date="2019" name="Genome Biol. Evol.">
        <title>Day and night: Metabolic profiles and evolutionary relationships of six axenic non-marine cyanobacteria.</title>
        <authorList>
            <person name="Will S.E."/>
            <person name="Henke P."/>
            <person name="Boedeker C."/>
            <person name="Huang S."/>
            <person name="Brinkmann H."/>
            <person name="Rohde M."/>
            <person name="Jarek M."/>
            <person name="Friedl T."/>
            <person name="Seufert S."/>
            <person name="Schumacher M."/>
            <person name="Overmann J."/>
            <person name="Neumann-Schaal M."/>
            <person name="Petersen J."/>
        </authorList>
    </citation>
    <scope>NUCLEOTIDE SEQUENCE [LARGE SCALE GENOMIC DNA]</scope>
    <source>
        <strain evidence="2 3">SAG 39.79</strain>
    </source>
</reference>
<feature type="transmembrane region" description="Helical" evidence="1">
    <location>
        <begin position="108"/>
        <end position="127"/>
    </location>
</feature>
<feature type="transmembrane region" description="Helical" evidence="1">
    <location>
        <begin position="424"/>
        <end position="441"/>
    </location>
</feature>
<name>A0AB37UMP3_9CYAN</name>
<dbReference type="EMBL" id="RSCK01000012">
    <property type="protein sequence ID" value="RUT12628.1"/>
    <property type="molecule type" value="Genomic_DNA"/>
</dbReference>
<feature type="transmembrane region" description="Helical" evidence="1">
    <location>
        <begin position="80"/>
        <end position="96"/>
    </location>
</feature>
<feature type="transmembrane region" description="Helical" evidence="1">
    <location>
        <begin position="198"/>
        <end position="215"/>
    </location>
</feature>
<feature type="transmembrane region" description="Helical" evidence="1">
    <location>
        <begin position="371"/>
        <end position="391"/>
    </location>
</feature>
<feature type="transmembrane region" description="Helical" evidence="1">
    <location>
        <begin position="398"/>
        <end position="418"/>
    </location>
</feature>
<dbReference type="PANTHER" id="PTHR37422">
    <property type="entry name" value="TEICHURONIC ACID BIOSYNTHESIS PROTEIN TUAE"/>
    <property type="match status" value="1"/>
</dbReference>
<keyword evidence="1" id="KW-1133">Transmembrane helix</keyword>
<protein>
    <recommendedName>
        <fullName evidence="4">O-antigen polymerase</fullName>
    </recommendedName>
</protein>
<dbReference type="RefSeq" id="WP_106166832.1">
    <property type="nucleotide sequence ID" value="NZ_JAVKZF010000003.1"/>
</dbReference>
<evidence type="ECO:0008006" key="4">
    <source>
        <dbReference type="Google" id="ProtNLM"/>
    </source>
</evidence>
<dbReference type="AlphaFoldDB" id="A0AB37UMP3"/>
<organism evidence="2 3">
    <name type="scientific">Chroococcidiopsis cubana SAG 39.79</name>
    <dbReference type="NCBI Taxonomy" id="388085"/>
    <lineage>
        <taxon>Bacteria</taxon>
        <taxon>Bacillati</taxon>
        <taxon>Cyanobacteriota</taxon>
        <taxon>Cyanophyceae</taxon>
        <taxon>Chroococcidiopsidales</taxon>
        <taxon>Chroococcidiopsidaceae</taxon>
        <taxon>Chroococcidiopsis</taxon>
    </lineage>
</organism>
<feature type="transmembrane region" description="Helical" evidence="1">
    <location>
        <begin position="274"/>
        <end position="293"/>
    </location>
</feature>